<evidence type="ECO:0000256" key="4">
    <source>
        <dbReference type="ARBA" id="ARBA00023157"/>
    </source>
</evidence>
<protein>
    <recommendedName>
        <fullName evidence="6">Knottins-like domain-containing protein</fullName>
    </recommendedName>
</protein>
<dbReference type="GO" id="GO:0006952">
    <property type="term" value="P:defense response"/>
    <property type="evidence" value="ECO:0007669"/>
    <property type="project" value="InterPro"/>
</dbReference>
<dbReference type="EMBL" id="RXGB01018659">
    <property type="protein sequence ID" value="TMW82412.1"/>
    <property type="molecule type" value="Genomic_DNA"/>
</dbReference>
<reference evidence="7" key="1">
    <citation type="submission" date="2019-05" db="EMBL/GenBank/DDBJ databases">
        <title>The de novo reference genome and transcriptome assemblies of the wild tomato species Solanum chilense.</title>
        <authorList>
            <person name="Stam R."/>
            <person name="Nosenko T."/>
            <person name="Hoerger A.C."/>
            <person name="Stephan W."/>
            <person name="Seidel M.A."/>
            <person name="Kuhn J.M.M."/>
            <person name="Haberer G."/>
            <person name="Tellier A."/>
        </authorList>
    </citation>
    <scope>NUCLEOTIDE SEQUENCE</scope>
    <source>
        <tissue evidence="7">Mature leaves</tissue>
    </source>
</reference>
<organism evidence="7">
    <name type="scientific">Solanum chilense</name>
    <name type="common">Tomato</name>
    <name type="synonym">Lycopersicon chilense</name>
    <dbReference type="NCBI Taxonomy" id="4083"/>
    <lineage>
        <taxon>Eukaryota</taxon>
        <taxon>Viridiplantae</taxon>
        <taxon>Streptophyta</taxon>
        <taxon>Embryophyta</taxon>
        <taxon>Tracheophyta</taxon>
        <taxon>Spermatophyta</taxon>
        <taxon>Magnoliopsida</taxon>
        <taxon>eudicotyledons</taxon>
        <taxon>Gunneridae</taxon>
        <taxon>Pentapetalae</taxon>
        <taxon>asterids</taxon>
        <taxon>lamiids</taxon>
        <taxon>Solanales</taxon>
        <taxon>Solanaceae</taxon>
        <taxon>Solanoideae</taxon>
        <taxon>Solaneae</taxon>
        <taxon>Solanum</taxon>
        <taxon>Solanum subgen. Lycopersicon</taxon>
    </lineage>
</organism>
<dbReference type="SUPFAM" id="SSF57095">
    <property type="entry name" value="Scorpion toxin-like"/>
    <property type="match status" value="1"/>
</dbReference>
<evidence type="ECO:0000259" key="6">
    <source>
        <dbReference type="SMART" id="SM00505"/>
    </source>
</evidence>
<feature type="domain" description="Knottins-like" evidence="6">
    <location>
        <begin position="33"/>
        <end position="78"/>
    </location>
</feature>
<keyword evidence="2" id="KW-0964">Secreted</keyword>
<accession>A0A6N2AIR3</accession>
<dbReference type="Gene3D" id="3.30.30.10">
    <property type="entry name" value="Knottin, scorpion toxin-like"/>
    <property type="match status" value="1"/>
</dbReference>
<dbReference type="GO" id="GO:0005576">
    <property type="term" value="C:extracellular region"/>
    <property type="evidence" value="ECO:0007669"/>
    <property type="project" value="UniProtKB-SubCell"/>
</dbReference>
<dbReference type="PANTHER" id="PTHR33147:SF39">
    <property type="entry name" value="DRO1 PROTEIN-RELATED"/>
    <property type="match status" value="1"/>
</dbReference>
<dbReference type="InterPro" id="IPR003614">
    <property type="entry name" value="Knottins"/>
</dbReference>
<dbReference type="PROSITE" id="PS00940">
    <property type="entry name" value="GAMMA_THIONIN"/>
    <property type="match status" value="1"/>
</dbReference>
<dbReference type="InterPro" id="IPR008176">
    <property type="entry name" value="Defensin_plant"/>
</dbReference>
<evidence type="ECO:0000313" key="7">
    <source>
        <dbReference type="EMBL" id="TMW82412.1"/>
    </source>
</evidence>
<comment type="subcellular location">
    <subcellularLocation>
        <location evidence="1">Secreted</location>
    </subcellularLocation>
</comment>
<sequence>MTHFMSFFSTVLFLTIFVMTTEFGPMGIVEARICETPSQSYAGLCLSDLKCASACETEGFTGGNCHGFRRRCFCTKQCYLE</sequence>
<name>A0A6N2AIR3_SOLCI</name>
<evidence type="ECO:0000256" key="3">
    <source>
        <dbReference type="ARBA" id="ARBA00022729"/>
    </source>
</evidence>
<evidence type="ECO:0000256" key="2">
    <source>
        <dbReference type="ARBA" id="ARBA00022525"/>
    </source>
</evidence>
<feature type="signal peptide" evidence="5">
    <location>
        <begin position="1"/>
        <end position="20"/>
    </location>
</feature>
<gene>
    <name evidence="7" type="ORF">EJD97_006010</name>
</gene>
<evidence type="ECO:0000256" key="1">
    <source>
        <dbReference type="ARBA" id="ARBA00004613"/>
    </source>
</evidence>
<evidence type="ECO:0000256" key="5">
    <source>
        <dbReference type="SAM" id="SignalP"/>
    </source>
</evidence>
<dbReference type="SMART" id="SM00505">
    <property type="entry name" value="Knot1"/>
    <property type="match status" value="1"/>
</dbReference>
<keyword evidence="3 5" id="KW-0732">Signal</keyword>
<keyword evidence="4" id="KW-1015">Disulfide bond</keyword>
<dbReference type="CDD" id="cd00107">
    <property type="entry name" value="Knot1"/>
    <property type="match status" value="1"/>
</dbReference>
<dbReference type="PRINTS" id="PR00288">
    <property type="entry name" value="PUROTHIONIN"/>
</dbReference>
<dbReference type="Pfam" id="PF00304">
    <property type="entry name" value="Gamma-thionin"/>
    <property type="match status" value="1"/>
</dbReference>
<dbReference type="InterPro" id="IPR036574">
    <property type="entry name" value="Scorpion_toxin-like_sf"/>
</dbReference>
<dbReference type="AlphaFoldDB" id="A0A6N2AIR3"/>
<proteinExistence type="predicted"/>
<comment type="caution">
    <text evidence="7">The sequence shown here is derived from an EMBL/GenBank/DDBJ whole genome shotgun (WGS) entry which is preliminary data.</text>
</comment>
<dbReference type="PANTHER" id="PTHR33147">
    <property type="entry name" value="DEFENSIN-LIKE PROTEIN 1"/>
    <property type="match status" value="1"/>
</dbReference>
<feature type="chain" id="PRO_5026951849" description="Knottins-like domain-containing protein" evidence="5">
    <location>
        <begin position="21"/>
        <end position="81"/>
    </location>
</feature>